<evidence type="ECO:0000313" key="3">
    <source>
        <dbReference type="Proteomes" id="UP000299102"/>
    </source>
</evidence>
<protein>
    <submittedName>
        <fullName evidence="2">Uncharacterized protein</fullName>
    </submittedName>
</protein>
<keyword evidence="3" id="KW-1185">Reference proteome</keyword>
<reference evidence="2 3" key="1">
    <citation type="journal article" date="2019" name="Commun. Biol.">
        <title>The bagworm genome reveals a unique fibroin gene that provides high tensile strength.</title>
        <authorList>
            <person name="Kono N."/>
            <person name="Nakamura H."/>
            <person name="Ohtoshi R."/>
            <person name="Tomita M."/>
            <person name="Numata K."/>
            <person name="Arakawa K."/>
        </authorList>
    </citation>
    <scope>NUCLEOTIDE SEQUENCE [LARGE SCALE GENOMIC DNA]</scope>
</reference>
<feature type="region of interest" description="Disordered" evidence="1">
    <location>
        <begin position="1"/>
        <end position="43"/>
    </location>
</feature>
<organism evidence="2 3">
    <name type="scientific">Eumeta variegata</name>
    <name type="common">Bagworm moth</name>
    <name type="synonym">Eumeta japonica</name>
    <dbReference type="NCBI Taxonomy" id="151549"/>
    <lineage>
        <taxon>Eukaryota</taxon>
        <taxon>Metazoa</taxon>
        <taxon>Ecdysozoa</taxon>
        <taxon>Arthropoda</taxon>
        <taxon>Hexapoda</taxon>
        <taxon>Insecta</taxon>
        <taxon>Pterygota</taxon>
        <taxon>Neoptera</taxon>
        <taxon>Endopterygota</taxon>
        <taxon>Lepidoptera</taxon>
        <taxon>Glossata</taxon>
        <taxon>Ditrysia</taxon>
        <taxon>Tineoidea</taxon>
        <taxon>Psychidae</taxon>
        <taxon>Oiketicinae</taxon>
        <taxon>Eumeta</taxon>
    </lineage>
</organism>
<feature type="compositionally biased region" description="Polar residues" evidence="1">
    <location>
        <begin position="22"/>
        <end position="36"/>
    </location>
</feature>
<accession>A0A4C1Z4E5</accession>
<gene>
    <name evidence="2" type="ORF">EVAR_103782_1</name>
</gene>
<comment type="caution">
    <text evidence="2">The sequence shown here is derived from an EMBL/GenBank/DDBJ whole genome shotgun (WGS) entry which is preliminary data.</text>
</comment>
<sequence>MTGDDGSIRAPSAPPIAFNEANGVSESSDDPLTSITPQPPSIKYPTGNLYSYLTDRQRTSDSSQVAHIHKQREASVPTGGATRVSLVRGLEAARCLATCAPSTGSRHAGGCEVNGFLHCHYFTVW</sequence>
<dbReference type="AlphaFoldDB" id="A0A4C1Z4E5"/>
<evidence type="ECO:0000313" key="2">
    <source>
        <dbReference type="EMBL" id="GBP82063.1"/>
    </source>
</evidence>
<dbReference type="Proteomes" id="UP000299102">
    <property type="component" value="Unassembled WGS sequence"/>
</dbReference>
<dbReference type="EMBL" id="BGZK01001546">
    <property type="protein sequence ID" value="GBP82063.1"/>
    <property type="molecule type" value="Genomic_DNA"/>
</dbReference>
<proteinExistence type="predicted"/>
<name>A0A4C1Z4E5_EUMVA</name>
<evidence type="ECO:0000256" key="1">
    <source>
        <dbReference type="SAM" id="MobiDB-lite"/>
    </source>
</evidence>